<keyword evidence="3 6" id="KW-0812">Transmembrane</keyword>
<evidence type="ECO:0000313" key="8">
    <source>
        <dbReference type="Proteomes" id="UP000523196"/>
    </source>
</evidence>
<evidence type="ECO:0000256" key="5">
    <source>
        <dbReference type="ARBA" id="ARBA00023136"/>
    </source>
</evidence>
<dbReference type="AlphaFoldDB" id="A0A7W3TMX4"/>
<dbReference type="Proteomes" id="UP000523196">
    <property type="component" value="Unassembled WGS sequence"/>
</dbReference>
<evidence type="ECO:0000256" key="3">
    <source>
        <dbReference type="ARBA" id="ARBA00022692"/>
    </source>
</evidence>
<organism evidence="7 8">
    <name type="scientific">Marilutibacter spongiae</name>
    <dbReference type="NCBI Taxonomy" id="2025720"/>
    <lineage>
        <taxon>Bacteria</taxon>
        <taxon>Pseudomonadati</taxon>
        <taxon>Pseudomonadota</taxon>
        <taxon>Gammaproteobacteria</taxon>
        <taxon>Lysobacterales</taxon>
        <taxon>Lysobacteraceae</taxon>
        <taxon>Marilutibacter</taxon>
    </lineage>
</organism>
<evidence type="ECO:0000256" key="6">
    <source>
        <dbReference type="RuleBase" id="RU363058"/>
    </source>
</evidence>
<dbReference type="Pfam" id="PF01384">
    <property type="entry name" value="PHO4"/>
    <property type="match status" value="1"/>
</dbReference>
<comment type="similarity">
    <text evidence="6">Belongs to the inorganic phosphate transporter (PiT) (TC 2.A.20) family.</text>
</comment>
<feature type="transmembrane region" description="Helical" evidence="6">
    <location>
        <begin position="259"/>
        <end position="281"/>
    </location>
</feature>
<evidence type="ECO:0000313" key="7">
    <source>
        <dbReference type="EMBL" id="MBB1061014.1"/>
    </source>
</evidence>
<dbReference type="GO" id="GO:0005315">
    <property type="term" value="F:phosphate transmembrane transporter activity"/>
    <property type="evidence" value="ECO:0007669"/>
    <property type="project" value="InterPro"/>
</dbReference>
<dbReference type="GO" id="GO:0016020">
    <property type="term" value="C:membrane"/>
    <property type="evidence" value="ECO:0007669"/>
    <property type="project" value="UniProtKB-SubCell"/>
</dbReference>
<gene>
    <name evidence="7" type="ORF">H4F98_10545</name>
</gene>
<feature type="transmembrane region" description="Helical" evidence="6">
    <location>
        <begin position="348"/>
        <end position="369"/>
    </location>
</feature>
<dbReference type="RefSeq" id="WP_182687474.1">
    <property type="nucleotide sequence ID" value="NZ_JACHTF010000010.1"/>
</dbReference>
<sequence>MLTLVIVVVLAALIFEYINGFHDTANSIATVVATKVLSPMQAVGLAASMNLVGALLGTAVAKTIASGLIDVGVVEVGSQLILCALLGGIIWNLITWWLGLPSSSSHALIGGLCGAALAAASNNFDAIIWSEPKEPIYRSAGVLWKVVVPMVTSPVLGFAAGFLVMGVLFFLISMMARSGGWLARIARPRWVNSFFGKAQLVSAAGMGLAHGMNDAQKTMGIIALTLFSAQSVGTLDDLPAWLGFLHPSDNAMATQDIDLWIKITCALVMAAGTAAGGWRIIKTLGHKLVKLHPIHGFAAETSASAVIFGASMLGIPVSTTHNISSAIMGVGTAKRLNAIKWTVVEKMIWAWILTIPAAGGIAYLIFEFLRATGWA</sequence>
<keyword evidence="6" id="KW-0592">Phosphate transport</keyword>
<feature type="transmembrane region" description="Helical" evidence="6">
    <location>
        <begin position="43"/>
        <end position="61"/>
    </location>
</feature>
<dbReference type="EMBL" id="JACHTF010000010">
    <property type="protein sequence ID" value="MBB1061014.1"/>
    <property type="molecule type" value="Genomic_DNA"/>
</dbReference>
<keyword evidence="8" id="KW-1185">Reference proteome</keyword>
<keyword evidence="4 6" id="KW-1133">Transmembrane helix</keyword>
<feature type="transmembrane region" description="Helical" evidence="6">
    <location>
        <begin position="293"/>
        <end position="315"/>
    </location>
</feature>
<comment type="subcellular location">
    <subcellularLocation>
        <location evidence="1 6">Membrane</location>
        <topology evidence="1 6">Multi-pass membrane protein</topology>
    </subcellularLocation>
</comment>
<feature type="transmembrane region" description="Helical" evidence="6">
    <location>
        <begin position="142"/>
        <end position="172"/>
    </location>
</feature>
<feature type="transmembrane region" description="Helical" evidence="6">
    <location>
        <begin position="106"/>
        <end position="130"/>
    </location>
</feature>
<dbReference type="InterPro" id="IPR001204">
    <property type="entry name" value="Phos_transporter"/>
</dbReference>
<accession>A0A7W3TMX4</accession>
<evidence type="ECO:0000256" key="2">
    <source>
        <dbReference type="ARBA" id="ARBA00022448"/>
    </source>
</evidence>
<comment type="caution">
    <text evidence="7">The sequence shown here is derived from an EMBL/GenBank/DDBJ whole genome shotgun (WGS) entry which is preliminary data.</text>
</comment>
<protein>
    <recommendedName>
        <fullName evidence="6">Phosphate transporter</fullName>
    </recommendedName>
</protein>
<evidence type="ECO:0000256" key="4">
    <source>
        <dbReference type="ARBA" id="ARBA00022989"/>
    </source>
</evidence>
<proteinExistence type="inferred from homology"/>
<feature type="transmembrane region" description="Helical" evidence="6">
    <location>
        <begin position="73"/>
        <end position="94"/>
    </location>
</feature>
<keyword evidence="2 6" id="KW-0813">Transport</keyword>
<keyword evidence="5 6" id="KW-0472">Membrane</keyword>
<evidence type="ECO:0000256" key="1">
    <source>
        <dbReference type="ARBA" id="ARBA00004141"/>
    </source>
</evidence>
<name>A0A7W3TMX4_9GAMM</name>
<reference evidence="7 8" key="1">
    <citation type="submission" date="2020-08" db="EMBL/GenBank/DDBJ databases">
        <authorList>
            <person name="Xu S."/>
            <person name="Li A."/>
        </authorList>
    </citation>
    <scope>NUCLEOTIDE SEQUENCE [LARGE SCALE GENOMIC DNA]</scope>
    <source>
        <strain evidence="7 8">119BY6-57</strain>
    </source>
</reference>
<dbReference type="GO" id="GO:0035435">
    <property type="term" value="P:phosphate ion transmembrane transport"/>
    <property type="evidence" value="ECO:0007669"/>
    <property type="project" value="TreeGrafter"/>
</dbReference>
<dbReference type="PANTHER" id="PTHR11101:SF80">
    <property type="entry name" value="PHOSPHATE TRANSPORTER"/>
    <property type="match status" value="1"/>
</dbReference>
<dbReference type="PANTHER" id="PTHR11101">
    <property type="entry name" value="PHOSPHATE TRANSPORTER"/>
    <property type="match status" value="1"/>
</dbReference>